<organism evidence="1 2">
    <name type="scientific">Helcobacillus massiliensis</name>
    <dbReference type="NCBI Taxonomy" id="521392"/>
    <lineage>
        <taxon>Bacteria</taxon>
        <taxon>Bacillati</taxon>
        <taxon>Actinomycetota</taxon>
        <taxon>Actinomycetes</taxon>
        <taxon>Micrococcales</taxon>
        <taxon>Dermabacteraceae</taxon>
        <taxon>Helcobacillus</taxon>
    </lineage>
</organism>
<gene>
    <name evidence="1" type="ORF">FHX50_001073</name>
</gene>
<evidence type="ECO:0000313" key="1">
    <source>
        <dbReference type="EMBL" id="MBB3022825.1"/>
    </source>
</evidence>
<keyword evidence="1" id="KW-0378">Hydrolase</keyword>
<reference evidence="1 2" key="1">
    <citation type="submission" date="2020-08" db="EMBL/GenBank/DDBJ databases">
        <title>Sequencing the genomes of 1000 actinobacteria strains.</title>
        <authorList>
            <person name="Klenk H.-P."/>
        </authorList>
    </citation>
    <scope>NUCLEOTIDE SEQUENCE [LARGE SCALE GENOMIC DNA]</scope>
    <source>
        <strain evidence="1 2">DSM 23040</strain>
    </source>
</reference>
<dbReference type="Gene3D" id="3.20.20.140">
    <property type="entry name" value="Metal-dependent hydrolases"/>
    <property type="match status" value="1"/>
</dbReference>
<dbReference type="EMBL" id="JACHWP010000001">
    <property type="protein sequence ID" value="MBB3022825.1"/>
    <property type="molecule type" value="Genomic_DNA"/>
</dbReference>
<dbReference type="GO" id="GO:0016787">
    <property type="term" value="F:hydrolase activity"/>
    <property type="evidence" value="ECO:0007669"/>
    <property type="project" value="UniProtKB-KW"/>
</dbReference>
<evidence type="ECO:0000313" key="2">
    <source>
        <dbReference type="Proteomes" id="UP000568050"/>
    </source>
</evidence>
<keyword evidence="2" id="KW-1185">Reference proteome</keyword>
<comment type="caution">
    <text evidence="1">The sequence shown here is derived from an EMBL/GenBank/DDBJ whole genome shotgun (WGS) entry which is preliminary data.</text>
</comment>
<dbReference type="Proteomes" id="UP000568050">
    <property type="component" value="Unassembled WGS sequence"/>
</dbReference>
<dbReference type="InterPro" id="IPR032466">
    <property type="entry name" value="Metal_Hydrolase"/>
</dbReference>
<protein>
    <submittedName>
        <fullName evidence="1">Cytosine/adenosine deaminase-related metal-dependent hydrolase</fullName>
    </submittedName>
</protein>
<dbReference type="SUPFAM" id="SSF51556">
    <property type="entry name" value="Metallo-dependent hydrolases"/>
    <property type="match status" value="1"/>
</dbReference>
<name>A0A839QSV1_9MICO</name>
<dbReference type="RefSeq" id="WP_183375162.1">
    <property type="nucleotide sequence ID" value="NZ_CBCSFZ010000022.1"/>
</dbReference>
<dbReference type="AlphaFoldDB" id="A0A839QSV1"/>
<accession>A0A839QSV1</accession>
<proteinExistence type="predicted"/>
<sequence>MGPPARFVNAHAHADKSWWGRDWVSYGGEGGTDGRIAHERKMRDDLGIPGVEVTVNVLREFLRHGTTRVRSHVDVDLGIGLRGLEVVREANAALGDAIDLEWSPSRRTVCCVVPVWIGCSTKPLPPESPTSAVWIRV</sequence>